<sequence length="427" mass="49220">MNEGAKHKQNAEPRGEETMGKQEEMTRRRTDREGERKRTCKDEIKRRTDREGERKRTCKDEIKILQGNIDRANAAMYLMYKALLMLARTPPIDLLVDMRAKIERGVSRQEAYDSMLSTWQEIWQREEEKAKREDENVESVEPTGSTIEATTEAEALTEMGPEMTSTILLNTTEAEALTEMGPEMTSTILLKLKKKYWLDVLEKIVAVVKFLFRQCLAFQGSSKILFQHDNGNFLKAVEMISSFDPINIVSKMMQSVTIDIKVCQNYLKNLVDHFKNYRTGNFFEEVITQAAKLAADLEIEQDFPAIVSKMMQSVTIDIKVCQNYLKNLVDHFKNYRTGNFFEEVITQAAKLAADLEIEQDFPAIYTTRPKYKPKFFDCEHRDEAPQNPKTAFKVSTREVFSFAGYVVHIILLTFATEQTLKSSVNDS</sequence>
<dbReference type="AlphaFoldDB" id="A0AAW1L9F2"/>
<name>A0AAW1L9F2_POPJA</name>
<proteinExistence type="predicted"/>
<evidence type="ECO:0000313" key="2">
    <source>
        <dbReference type="EMBL" id="KAK9730557.1"/>
    </source>
</evidence>
<evidence type="ECO:0000256" key="1">
    <source>
        <dbReference type="SAM" id="MobiDB-lite"/>
    </source>
</evidence>
<evidence type="ECO:0000313" key="3">
    <source>
        <dbReference type="Proteomes" id="UP001458880"/>
    </source>
</evidence>
<dbReference type="Proteomes" id="UP001458880">
    <property type="component" value="Unassembled WGS sequence"/>
</dbReference>
<keyword evidence="3" id="KW-1185">Reference proteome</keyword>
<reference evidence="2 3" key="1">
    <citation type="journal article" date="2024" name="BMC Genomics">
        <title>De novo assembly and annotation of Popillia japonica's genome with initial clues to its potential as an invasive pest.</title>
        <authorList>
            <person name="Cucini C."/>
            <person name="Boschi S."/>
            <person name="Funari R."/>
            <person name="Cardaioli E."/>
            <person name="Iannotti N."/>
            <person name="Marturano G."/>
            <person name="Paoli F."/>
            <person name="Bruttini M."/>
            <person name="Carapelli A."/>
            <person name="Frati F."/>
            <person name="Nardi F."/>
        </authorList>
    </citation>
    <scope>NUCLEOTIDE SEQUENCE [LARGE SCALE GENOMIC DNA]</scope>
    <source>
        <strain evidence="2">DMR45628</strain>
    </source>
</reference>
<comment type="caution">
    <text evidence="2">The sequence shown here is derived from an EMBL/GenBank/DDBJ whole genome shotgun (WGS) entry which is preliminary data.</text>
</comment>
<organism evidence="2 3">
    <name type="scientific">Popillia japonica</name>
    <name type="common">Japanese beetle</name>
    <dbReference type="NCBI Taxonomy" id="7064"/>
    <lineage>
        <taxon>Eukaryota</taxon>
        <taxon>Metazoa</taxon>
        <taxon>Ecdysozoa</taxon>
        <taxon>Arthropoda</taxon>
        <taxon>Hexapoda</taxon>
        <taxon>Insecta</taxon>
        <taxon>Pterygota</taxon>
        <taxon>Neoptera</taxon>
        <taxon>Endopterygota</taxon>
        <taxon>Coleoptera</taxon>
        <taxon>Polyphaga</taxon>
        <taxon>Scarabaeiformia</taxon>
        <taxon>Scarabaeidae</taxon>
        <taxon>Rutelinae</taxon>
        <taxon>Popillia</taxon>
    </lineage>
</organism>
<accession>A0AAW1L9F2</accession>
<dbReference type="EMBL" id="JASPKY010000145">
    <property type="protein sequence ID" value="KAK9730557.1"/>
    <property type="molecule type" value="Genomic_DNA"/>
</dbReference>
<gene>
    <name evidence="2" type="ORF">QE152_g14435</name>
</gene>
<protein>
    <submittedName>
        <fullName evidence="2">Uncharacterized protein</fullName>
    </submittedName>
</protein>
<feature type="region of interest" description="Disordered" evidence="1">
    <location>
        <begin position="1"/>
        <end position="56"/>
    </location>
</feature>